<feature type="compositionally biased region" description="Low complexity" evidence="1">
    <location>
        <begin position="31"/>
        <end position="47"/>
    </location>
</feature>
<evidence type="ECO:0000313" key="3">
    <source>
        <dbReference type="Proteomes" id="UP000703269"/>
    </source>
</evidence>
<feature type="compositionally biased region" description="Acidic residues" evidence="1">
    <location>
        <begin position="8"/>
        <end position="30"/>
    </location>
</feature>
<proteinExistence type="predicted"/>
<dbReference type="AlphaFoldDB" id="A0A9P3LLW0"/>
<sequence length="122" mass="13333">MDAHGDVNADDDVDDDMYTDSDADADDMDMGNDAGSRSDSSGTSNSDADMDGGAEGRDVQVYRVIEASDDHQKLLKDAVPTGEPYLETWTDICVEREAKFFLIEDGIVLLEGRGEPLRAYTF</sequence>
<evidence type="ECO:0000313" key="2">
    <source>
        <dbReference type="EMBL" id="GJE99775.1"/>
    </source>
</evidence>
<protein>
    <submittedName>
        <fullName evidence="2">Uncharacterized protein</fullName>
    </submittedName>
</protein>
<reference evidence="2 3" key="1">
    <citation type="submission" date="2021-08" db="EMBL/GenBank/DDBJ databases">
        <title>Draft Genome Sequence of Phanerochaete sordida strain YK-624.</title>
        <authorList>
            <person name="Mori T."/>
            <person name="Dohra H."/>
            <person name="Suzuki T."/>
            <person name="Kawagishi H."/>
            <person name="Hirai H."/>
        </authorList>
    </citation>
    <scope>NUCLEOTIDE SEQUENCE [LARGE SCALE GENOMIC DNA]</scope>
    <source>
        <strain evidence="2 3">YK-624</strain>
    </source>
</reference>
<organism evidence="2 3">
    <name type="scientific">Phanerochaete sordida</name>
    <dbReference type="NCBI Taxonomy" id="48140"/>
    <lineage>
        <taxon>Eukaryota</taxon>
        <taxon>Fungi</taxon>
        <taxon>Dikarya</taxon>
        <taxon>Basidiomycota</taxon>
        <taxon>Agaricomycotina</taxon>
        <taxon>Agaricomycetes</taxon>
        <taxon>Polyporales</taxon>
        <taxon>Phanerochaetaceae</taxon>
        <taxon>Phanerochaete</taxon>
    </lineage>
</organism>
<gene>
    <name evidence="2" type="ORF">PsYK624_160460</name>
</gene>
<dbReference type="EMBL" id="BPQB01000119">
    <property type="protein sequence ID" value="GJE99775.1"/>
    <property type="molecule type" value="Genomic_DNA"/>
</dbReference>
<name>A0A9P3LLW0_9APHY</name>
<accession>A0A9P3LLW0</accession>
<evidence type="ECO:0000256" key="1">
    <source>
        <dbReference type="SAM" id="MobiDB-lite"/>
    </source>
</evidence>
<dbReference type="Proteomes" id="UP000703269">
    <property type="component" value="Unassembled WGS sequence"/>
</dbReference>
<comment type="caution">
    <text evidence="2">The sequence shown here is derived from an EMBL/GenBank/DDBJ whole genome shotgun (WGS) entry which is preliminary data.</text>
</comment>
<keyword evidence="3" id="KW-1185">Reference proteome</keyword>
<feature type="region of interest" description="Disordered" evidence="1">
    <location>
        <begin position="1"/>
        <end position="59"/>
    </location>
</feature>